<dbReference type="InterPro" id="IPR007210">
    <property type="entry name" value="ABC_Gly_betaine_transp_sub-bd"/>
</dbReference>
<comment type="caution">
    <text evidence="3">The sequence shown here is derived from an EMBL/GenBank/DDBJ whole genome shotgun (WGS) entry which is preliminary data.</text>
</comment>
<dbReference type="Proteomes" id="UP001165283">
    <property type="component" value="Unassembled WGS sequence"/>
</dbReference>
<feature type="chain" id="PRO_5047018162" evidence="1">
    <location>
        <begin position="26"/>
        <end position="327"/>
    </location>
</feature>
<reference evidence="3" key="1">
    <citation type="submission" date="2021-04" db="EMBL/GenBank/DDBJ databases">
        <title>Pseudonocardia sp. nov., isolated from sandy soil of mangrove forest.</title>
        <authorList>
            <person name="Zan Z."/>
            <person name="Huang R."/>
            <person name="Liu W."/>
        </authorList>
    </citation>
    <scope>NUCLEOTIDE SEQUENCE</scope>
    <source>
        <strain evidence="3">S2-4</strain>
    </source>
</reference>
<evidence type="ECO:0000313" key="4">
    <source>
        <dbReference type="Proteomes" id="UP001165283"/>
    </source>
</evidence>
<evidence type="ECO:0000313" key="3">
    <source>
        <dbReference type="EMBL" id="MCO1657889.1"/>
    </source>
</evidence>
<protein>
    <submittedName>
        <fullName evidence="3">Glycine/betaine ABC transporter substrate-binding protein</fullName>
    </submittedName>
</protein>
<evidence type="ECO:0000256" key="1">
    <source>
        <dbReference type="SAM" id="SignalP"/>
    </source>
</evidence>
<name>A0ABT1A555_9PSEU</name>
<keyword evidence="1" id="KW-0732">Signal</keyword>
<dbReference type="Pfam" id="PF04069">
    <property type="entry name" value="OpuAC"/>
    <property type="match status" value="1"/>
</dbReference>
<keyword evidence="4" id="KW-1185">Reference proteome</keyword>
<proteinExistence type="predicted"/>
<feature type="domain" description="ABC-type glycine betaine transport system substrate-binding" evidence="2">
    <location>
        <begin position="53"/>
        <end position="322"/>
    </location>
</feature>
<organism evidence="3 4">
    <name type="scientific">Pseudonocardia humida</name>
    <dbReference type="NCBI Taxonomy" id="2800819"/>
    <lineage>
        <taxon>Bacteria</taxon>
        <taxon>Bacillati</taxon>
        <taxon>Actinomycetota</taxon>
        <taxon>Actinomycetes</taxon>
        <taxon>Pseudonocardiales</taxon>
        <taxon>Pseudonocardiaceae</taxon>
        <taxon>Pseudonocardia</taxon>
    </lineage>
</organism>
<dbReference type="PROSITE" id="PS51257">
    <property type="entry name" value="PROKAR_LIPOPROTEIN"/>
    <property type="match status" value="1"/>
</dbReference>
<gene>
    <name evidence="3" type="ORF">KDL28_22770</name>
</gene>
<sequence>MHLRTRTARWAAVLAAAALAVTACGGGGSGGQVGGGGGGGSLGAVGLDGASFTVGSKEFTEQIILGEIAVQALEAAGADVAPLATITGSTNVRTALTSGQLDMYWEYTGTGWSTHQKKEVADAPRDEKELYEAVKQADAANGIAWLDPAPLNNAYALAISKAKSDELGITTMSQMAELINSNPAQGKICAAAEFITRDDGLPGVARTYGFTLAPDGVAELELSLIPPETAKAQTCTFGEVTVTDGAVSANDLVVLEDDKSTFVDYNLAMTVRQEVLDANPKLADVFNPIATKLTSDVMRGLNERVDVQGELPDEVAEQWLTENGFTG</sequence>
<evidence type="ECO:0000259" key="2">
    <source>
        <dbReference type="Pfam" id="PF04069"/>
    </source>
</evidence>
<dbReference type="Gene3D" id="3.40.190.120">
    <property type="entry name" value="Osmoprotection protein (prox), domain 2"/>
    <property type="match status" value="1"/>
</dbReference>
<dbReference type="RefSeq" id="WP_252441538.1">
    <property type="nucleotide sequence ID" value="NZ_JAGSOV010000047.1"/>
</dbReference>
<accession>A0ABT1A555</accession>
<dbReference type="EMBL" id="JAGSOV010000047">
    <property type="protein sequence ID" value="MCO1657889.1"/>
    <property type="molecule type" value="Genomic_DNA"/>
</dbReference>
<dbReference type="Gene3D" id="3.40.190.10">
    <property type="entry name" value="Periplasmic binding protein-like II"/>
    <property type="match status" value="1"/>
</dbReference>
<dbReference type="SUPFAM" id="SSF53850">
    <property type="entry name" value="Periplasmic binding protein-like II"/>
    <property type="match status" value="1"/>
</dbReference>
<feature type="signal peptide" evidence="1">
    <location>
        <begin position="1"/>
        <end position="25"/>
    </location>
</feature>